<feature type="domain" description="HTH marR-type" evidence="5">
    <location>
        <begin position="30"/>
        <end position="163"/>
    </location>
</feature>
<dbReference type="PRINTS" id="PR00598">
    <property type="entry name" value="HTHMARR"/>
</dbReference>
<dbReference type="EMBL" id="CP036261">
    <property type="protein sequence ID" value="QDS87816.1"/>
    <property type="molecule type" value="Genomic_DNA"/>
</dbReference>
<dbReference type="InterPro" id="IPR023187">
    <property type="entry name" value="Tscrpt_reg_MarR-type_CS"/>
</dbReference>
<evidence type="ECO:0000256" key="1">
    <source>
        <dbReference type="ARBA" id="ARBA00023015"/>
    </source>
</evidence>
<dbReference type="InterPro" id="IPR039422">
    <property type="entry name" value="MarR/SlyA-like"/>
</dbReference>
<gene>
    <name evidence="6" type="primary">yusO</name>
    <name evidence="6" type="ORF">EC9_19990</name>
</gene>
<dbReference type="GO" id="GO:0003700">
    <property type="term" value="F:DNA-binding transcription factor activity"/>
    <property type="evidence" value="ECO:0007669"/>
    <property type="project" value="InterPro"/>
</dbReference>
<evidence type="ECO:0000313" key="7">
    <source>
        <dbReference type="Proteomes" id="UP000319557"/>
    </source>
</evidence>
<keyword evidence="1" id="KW-0805">Transcription regulation</keyword>
<dbReference type="InterPro" id="IPR036388">
    <property type="entry name" value="WH-like_DNA-bd_sf"/>
</dbReference>
<evidence type="ECO:0000313" key="6">
    <source>
        <dbReference type="EMBL" id="QDS87816.1"/>
    </source>
</evidence>
<evidence type="ECO:0000256" key="4">
    <source>
        <dbReference type="SAM" id="MobiDB-lite"/>
    </source>
</evidence>
<keyword evidence="3" id="KW-0804">Transcription</keyword>
<evidence type="ECO:0000259" key="5">
    <source>
        <dbReference type="PROSITE" id="PS50995"/>
    </source>
</evidence>
<dbReference type="GO" id="GO:0003677">
    <property type="term" value="F:DNA binding"/>
    <property type="evidence" value="ECO:0007669"/>
    <property type="project" value="UniProtKB-KW"/>
</dbReference>
<name>A0A517LYW7_9BACT</name>
<evidence type="ECO:0000256" key="3">
    <source>
        <dbReference type="ARBA" id="ARBA00023163"/>
    </source>
</evidence>
<reference evidence="6 7" key="1">
    <citation type="submission" date="2019-02" db="EMBL/GenBank/DDBJ databases">
        <title>Deep-cultivation of Planctomycetes and their phenomic and genomic characterization uncovers novel biology.</title>
        <authorList>
            <person name="Wiegand S."/>
            <person name="Jogler M."/>
            <person name="Boedeker C."/>
            <person name="Pinto D."/>
            <person name="Vollmers J."/>
            <person name="Rivas-Marin E."/>
            <person name="Kohn T."/>
            <person name="Peeters S.H."/>
            <person name="Heuer A."/>
            <person name="Rast P."/>
            <person name="Oberbeckmann S."/>
            <person name="Bunk B."/>
            <person name="Jeske O."/>
            <person name="Meyerdierks A."/>
            <person name="Storesund J.E."/>
            <person name="Kallscheuer N."/>
            <person name="Luecker S."/>
            <person name="Lage O.M."/>
            <person name="Pohl T."/>
            <person name="Merkel B.J."/>
            <person name="Hornburger P."/>
            <person name="Mueller R.-W."/>
            <person name="Bruemmer F."/>
            <person name="Labrenz M."/>
            <person name="Spormann A.M."/>
            <person name="Op den Camp H."/>
            <person name="Overmann J."/>
            <person name="Amann R."/>
            <person name="Jetten M.S.M."/>
            <person name="Mascher T."/>
            <person name="Medema M.H."/>
            <person name="Devos D.P."/>
            <person name="Kaster A.-K."/>
            <person name="Ovreas L."/>
            <person name="Rohde M."/>
            <person name="Galperin M.Y."/>
            <person name="Jogler C."/>
        </authorList>
    </citation>
    <scope>NUCLEOTIDE SEQUENCE [LARGE SCALE GENOMIC DNA]</scope>
    <source>
        <strain evidence="6 7">EC9</strain>
    </source>
</reference>
<dbReference type="Pfam" id="PF01047">
    <property type="entry name" value="MarR"/>
    <property type="match status" value="1"/>
</dbReference>
<feature type="region of interest" description="Disordered" evidence="4">
    <location>
        <begin position="1"/>
        <end position="27"/>
    </location>
</feature>
<accession>A0A517LYW7</accession>
<protein>
    <submittedName>
        <fullName evidence="6">Putative HTH-type transcriptional regulator YusO</fullName>
    </submittedName>
</protein>
<dbReference type="Gene3D" id="1.10.10.10">
    <property type="entry name" value="Winged helix-like DNA-binding domain superfamily/Winged helix DNA-binding domain"/>
    <property type="match status" value="1"/>
</dbReference>
<evidence type="ECO:0000256" key="2">
    <source>
        <dbReference type="ARBA" id="ARBA00023125"/>
    </source>
</evidence>
<dbReference type="GO" id="GO:0006950">
    <property type="term" value="P:response to stress"/>
    <property type="evidence" value="ECO:0007669"/>
    <property type="project" value="TreeGrafter"/>
</dbReference>
<organism evidence="6 7">
    <name type="scientific">Rosistilla ulvae</name>
    <dbReference type="NCBI Taxonomy" id="1930277"/>
    <lineage>
        <taxon>Bacteria</taxon>
        <taxon>Pseudomonadati</taxon>
        <taxon>Planctomycetota</taxon>
        <taxon>Planctomycetia</taxon>
        <taxon>Pirellulales</taxon>
        <taxon>Pirellulaceae</taxon>
        <taxon>Rosistilla</taxon>
    </lineage>
</organism>
<dbReference type="InterPro" id="IPR036390">
    <property type="entry name" value="WH_DNA-bd_sf"/>
</dbReference>
<dbReference type="RefSeq" id="WP_145344433.1">
    <property type="nucleotide sequence ID" value="NZ_CP036261.1"/>
</dbReference>
<dbReference type="PANTHER" id="PTHR33164">
    <property type="entry name" value="TRANSCRIPTIONAL REGULATOR, MARR FAMILY"/>
    <property type="match status" value="1"/>
</dbReference>
<dbReference type="OrthoDB" id="9799747at2"/>
<keyword evidence="2" id="KW-0238">DNA-binding</keyword>
<dbReference type="PROSITE" id="PS01117">
    <property type="entry name" value="HTH_MARR_1"/>
    <property type="match status" value="1"/>
</dbReference>
<dbReference type="AlphaFoldDB" id="A0A517LYW7"/>
<dbReference type="PROSITE" id="PS50995">
    <property type="entry name" value="HTH_MARR_2"/>
    <property type="match status" value="1"/>
</dbReference>
<dbReference type="SUPFAM" id="SSF46785">
    <property type="entry name" value="Winged helix' DNA-binding domain"/>
    <property type="match status" value="1"/>
</dbReference>
<keyword evidence="7" id="KW-1185">Reference proteome</keyword>
<dbReference type="SMART" id="SM00347">
    <property type="entry name" value="HTH_MARR"/>
    <property type="match status" value="1"/>
</dbReference>
<dbReference type="PANTHER" id="PTHR33164:SF101">
    <property type="entry name" value="TRANSCRIPTIONAL REPRESSOR MPRA"/>
    <property type="match status" value="1"/>
</dbReference>
<dbReference type="Proteomes" id="UP000319557">
    <property type="component" value="Chromosome"/>
</dbReference>
<dbReference type="InterPro" id="IPR000835">
    <property type="entry name" value="HTH_MarR-typ"/>
</dbReference>
<proteinExistence type="predicted"/>
<sequence>MAPKKRSEPTQVRRPLQQELKKKAPFTSPHQEAVLNVLRTSDQFQNRFGRLLRKYGLTGSQYNVLRILRGEGKPLPSLEIADRMIQVVPAITGLIDRLEKQGFVSRDRSTIDRRVVNVAITNKGLDVLEPLDRPVNTLHKQLLKHLDRSELTQLSHLLEKARSRIDALDD</sequence>
<dbReference type="KEGG" id="ruv:EC9_19990"/>